<proteinExistence type="predicted"/>
<evidence type="ECO:0000256" key="1">
    <source>
        <dbReference type="SAM" id="MobiDB-lite"/>
    </source>
</evidence>
<dbReference type="CDD" id="cd00158">
    <property type="entry name" value="RHOD"/>
    <property type="match status" value="1"/>
</dbReference>
<keyword evidence="2" id="KW-0732">Signal</keyword>
<dbReference type="Gene3D" id="3.40.250.10">
    <property type="entry name" value="Rhodanese-like domain"/>
    <property type="match status" value="1"/>
</dbReference>
<dbReference type="InterPro" id="IPR050229">
    <property type="entry name" value="GlpE_sulfurtransferase"/>
</dbReference>
<feature type="domain" description="Rhodanese" evidence="3">
    <location>
        <begin position="34"/>
        <end position="124"/>
    </location>
</feature>
<dbReference type="InterPro" id="IPR001763">
    <property type="entry name" value="Rhodanese-like_dom"/>
</dbReference>
<reference evidence="4" key="1">
    <citation type="submission" date="2020-01" db="EMBL/GenBank/DDBJ databases">
        <authorList>
            <person name="Meier V. D."/>
            <person name="Meier V D."/>
        </authorList>
    </citation>
    <scope>NUCLEOTIDE SEQUENCE</scope>
    <source>
        <strain evidence="4">HLG_WM_MAG_10</strain>
    </source>
</reference>
<dbReference type="SMART" id="SM00450">
    <property type="entry name" value="RHOD"/>
    <property type="match status" value="1"/>
</dbReference>
<protein>
    <submittedName>
        <fullName evidence="4">Rhodanese-like domain-containing protein</fullName>
    </submittedName>
</protein>
<dbReference type="InterPro" id="IPR036873">
    <property type="entry name" value="Rhodanese-like_dom_sf"/>
</dbReference>
<dbReference type="SUPFAM" id="SSF52821">
    <property type="entry name" value="Rhodanese/Cell cycle control phosphatase"/>
    <property type="match status" value="1"/>
</dbReference>
<evidence type="ECO:0000313" key="4">
    <source>
        <dbReference type="EMBL" id="CAA6806119.1"/>
    </source>
</evidence>
<dbReference type="EMBL" id="CACVAQ010000115">
    <property type="protein sequence ID" value="CAA6806119.1"/>
    <property type="molecule type" value="Genomic_DNA"/>
</dbReference>
<evidence type="ECO:0000256" key="2">
    <source>
        <dbReference type="SAM" id="SignalP"/>
    </source>
</evidence>
<dbReference type="PANTHER" id="PTHR43031:SF18">
    <property type="entry name" value="RHODANESE-RELATED SULFURTRANSFERASES"/>
    <property type="match status" value="1"/>
</dbReference>
<evidence type="ECO:0000259" key="3">
    <source>
        <dbReference type="PROSITE" id="PS50206"/>
    </source>
</evidence>
<sequence length="163" mass="17694">MKTTIVLAIMLLAITSSFAQEIKQISPIRAKLMARNGAVMIDVREANEVKELAYAVEGILTIPLSEIQNRLNEIPKNKDIILACASGNRSQKAANFLVKTGYKKVSNMEGGISAWQAKKLEVISKGKTSKKACCANPNSKKCNPDGSCKKKAEPTKNASKTKQ</sequence>
<gene>
    <name evidence="4" type="ORF">HELGO_WM12912</name>
</gene>
<feature type="signal peptide" evidence="2">
    <location>
        <begin position="1"/>
        <end position="19"/>
    </location>
</feature>
<feature type="region of interest" description="Disordered" evidence="1">
    <location>
        <begin position="130"/>
        <end position="163"/>
    </location>
</feature>
<dbReference type="AlphaFoldDB" id="A0A6S6SLV2"/>
<dbReference type="PANTHER" id="PTHR43031">
    <property type="entry name" value="FAD-DEPENDENT OXIDOREDUCTASE"/>
    <property type="match status" value="1"/>
</dbReference>
<dbReference type="Pfam" id="PF00581">
    <property type="entry name" value="Rhodanese"/>
    <property type="match status" value="1"/>
</dbReference>
<feature type="chain" id="PRO_5028101058" evidence="2">
    <location>
        <begin position="20"/>
        <end position="163"/>
    </location>
</feature>
<organism evidence="4">
    <name type="scientific">uncultured Aureispira sp</name>
    <dbReference type="NCBI Taxonomy" id="1331704"/>
    <lineage>
        <taxon>Bacteria</taxon>
        <taxon>Pseudomonadati</taxon>
        <taxon>Bacteroidota</taxon>
        <taxon>Saprospiria</taxon>
        <taxon>Saprospirales</taxon>
        <taxon>Saprospiraceae</taxon>
        <taxon>Aureispira</taxon>
        <taxon>environmental samples</taxon>
    </lineage>
</organism>
<name>A0A6S6SLV2_9BACT</name>
<accession>A0A6S6SLV2</accession>
<dbReference type="PROSITE" id="PS50206">
    <property type="entry name" value="RHODANESE_3"/>
    <property type="match status" value="1"/>
</dbReference>